<dbReference type="EMBL" id="UZAK01037027">
    <property type="protein sequence ID" value="VDP57485.1"/>
    <property type="molecule type" value="Genomic_DNA"/>
</dbReference>
<sequence>MTHPLSFFGSLSVLKIGISRTGSTGSSLVPECL</sequence>
<evidence type="ECO:0000313" key="3">
    <source>
        <dbReference type="WBParaSite" id="SCUD_0001479701-mRNA-1"/>
    </source>
</evidence>
<name>A0A183KID9_9TREM</name>
<evidence type="ECO:0000313" key="1">
    <source>
        <dbReference type="EMBL" id="VDP57485.1"/>
    </source>
</evidence>
<dbReference type="AlphaFoldDB" id="A0A183KID9"/>
<reference evidence="1 2" key="2">
    <citation type="submission" date="2018-11" db="EMBL/GenBank/DDBJ databases">
        <authorList>
            <consortium name="Pathogen Informatics"/>
        </authorList>
    </citation>
    <scope>NUCLEOTIDE SEQUENCE [LARGE SCALE GENOMIC DNA]</scope>
    <source>
        <strain evidence="1">Dakar</strain>
        <strain evidence="2">Dakar, Senegal</strain>
    </source>
</reference>
<dbReference type="WBParaSite" id="SCUD_0001479701-mRNA-1">
    <property type="protein sequence ID" value="SCUD_0001479701-mRNA-1"/>
    <property type="gene ID" value="SCUD_0001479701"/>
</dbReference>
<keyword evidence="2" id="KW-1185">Reference proteome</keyword>
<dbReference type="Proteomes" id="UP000279833">
    <property type="component" value="Unassembled WGS sequence"/>
</dbReference>
<proteinExistence type="predicted"/>
<gene>
    <name evidence="1" type="ORF">SCUD_LOCUS14794</name>
</gene>
<evidence type="ECO:0000313" key="2">
    <source>
        <dbReference type="Proteomes" id="UP000279833"/>
    </source>
</evidence>
<protein>
    <submittedName>
        <fullName evidence="1 3">Uncharacterized protein</fullName>
    </submittedName>
</protein>
<accession>A0A183KID9</accession>
<organism evidence="3">
    <name type="scientific">Schistosoma curassoni</name>
    <dbReference type="NCBI Taxonomy" id="6186"/>
    <lineage>
        <taxon>Eukaryota</taxon>
        <taxon>Metazoa</taxon>
        <taxon>Spiralia</taxon>
        <taxon>Lophotrochozoa</taxon>
        <taxon>Platyhelminthes</taxon>
        <taxon>Trematoda</taxon>
        <taxon>Digenea</taxon>
        <taxon>Strigeidida</taxon>
        <taxon>Schistosomatoidea</taxon>
        <taxon>Schistosomatidae</taxon>
        <taxon>Schistosoma</taxon>
    </lineage>
</organism>
<reference evidence="3" key="1">
    <citation type="submission" date="2016-06" db="UniProtKB">
        <authorList>
            <consortium name="WormBaseParasite"/>
        </authorList>
    </citation>
    <scope>IDENTIFICATION</scope>
</reference>